<dbReference type="Pfam" id="PF13683">
    <property type="entry name" value="rve_3"/>
    <property type="match status" value="1"/>
</dbReference>
<dbReference type="AlphaFoldDB" id="A0A1L3MKA0"/>
<evidence type="ECO:0000313" key="5">
    <source>
        <dbReference type="Proteomes" id="UP000593998"/>
    </source>
</evidence>
<dbReference type="Proteomes" id="UP000593998">
    <property type="component" value="Chromosome"/>
</dbReference>
<dbReference type="Proteomes" id="UP000182938">
    <property type="component" value="Chromosome"/>
</dbReference>
<protein>
    <submittedName>
        <fullName evidence="3">Transposase</fullName>
    </submittedName>
</protein>
<sequence>MTIYRSINAAAEALNKLYKKELIWRRGPWTGLDAVEIATLEWVDWYNSSRLHGRCGDIPPSEFEANYYADTTTGPATAETAQPALH</sequence>
<evidence type="ECO:0000313" key="3">
    <source>
        <dbReference type="EMBL" id="QOK22765.1"/>
    </source>
</evidence>
<evidence type="ECO:0000313" key="4">
    <source>
        <dbReference type="Proteomes" id="UP000182938"/>
    </source>
</evidence>
<dbReference type="SUPFAM" id="SSF53098">
    <property type="entry name" value="Ribonuclease H-like"/>
    <property type="match status" value="1"/>
</dbReference>
<name>A0A1L3MKA0_9MICO</name>
<feature type="domain" description="Integrase catalytic" evidence="1">
    <location>
        <begin position="8"/>
        <end position="60"/>
    </location>
</feature>
<organism evidence="2 4">
    <name type="scientific">Janibacter indicus</name>
    <dbReference type="NCBI Taxonomy" id="857417"/>
    <lineage>
        <taxon>Bacteria</taxon>
        <taxon>Bacillati</taxon>
        <taxon>Actinomycetota</taxon>
        <taxon>Actinomycetes</taxon>
        <taxon>Micrococcales</taxon>
        <taxon>Intrasporangiaceae</taxon>
        <taxon>Janibacter</taxon>
    </lineage>
</organism>
<dbReference type="GO" id="GO:0015074">
    <property type="term" value="P:DNA integration"/>
    <property type="evidence" value="ECO:0007669"/>
    <property type="project" value="InterPro"/>
</dbReference>
<proteinExistence type="predicted"/>
<dbReference type="KEGG" id="jte:ASJ30_15590"/>
<accession>A0A1L3MKA0</accession>
<evidence type="ECO:0000313" key="2">
    <source>
        <dbReference type="EMBL" id="APH02787.1"/>
    </source>
</evidence>
<reference evidence="2 4" key="1">
    <citation type="submission" date="2015-11" db="EMBL/GenBank/DDBJ databases">
        <authorList>
            <person name="Zhang Y."/>
            <person name="Guo Z."/>
        </authorList>
    </citation>
    <scope>NUCLEOTIDE SEQUENCE [LARGE SCALE GENOMIC DNA]</scope>
    <source>
        <strain evidence="2 4">YFY001</strain>
    </source>
</reference>
<gene>
    <name evidence="2" type="ORF">ASJ30_15590</name>
    <name evidence="3" type="ORF">IGS73_17265</name>
</gene>
<dbReference type="InterPro" id="IPR012337">
    <property type="entry name" value="RNaseH-like_sf"/>
</dbReference>
<dbReference type="EMBL" id="CP013290">
    <property type="protein sequence ID" value="APH02787.1"/>
    <property type="molecule type" value="Genomic_DNA"/>
</dbReference>
<dbReference type="EMBL" id="CP062789">
    <property type="protein sequence ID" value="QOK22765.1"/>
    <property type="molecule type" value="Genomic_DNA"/>
</dbReference>
<evidence type="ECO:0000259" key="1">
    <source>
        <dbReference type="Pfam" id="PF13683"/>
    </source>
</evidence>
<dbReference type="InterPro" id="IPR001584">
    <property type="entry name" value="Integrase_cat-core"/>
</dbReference>
<reference evidence="3 5" key="2">
    <citation type="submission" date="2020-10" db="EMBL/GenBank/DDBJ databases">
        <title>Janibacter indicus TT2 genome sequence.</title>
        <authorList>
            <person name="Lee K."/>
            <person name="Ganzorig M."/>
        </authorList>
    </citation>
    <scope>NUCLEOTIDE SEQUENCE [LARGE SCALE GENOMIC DNA]</scope>
    <source>
        <strain evidence="3 5">TT2</strain>
    </source>
</reference>
<keyword evidence="4" id="KW-1185">Reference proteome</keyword>